<dbReference type="Proteomes" id="UP001054821">
    <property type="component" value="Chromosome 3"/>
</dbReference>
<dbReference type="SUPFAM" id="SSF54277">
    <property type="entry name" value="CAD &amp; PB1 domains"/>
    <property type="match status" value="1"/>
</dbReference>
<reference evidence="3 4" key="1">
    <citation type="journal article" date="2022" name="G3 (Bethesda)">
        <title>Whole-genome sequence and methylome profiling of the almond [Prunus dulcis (Mill.) D.A. Webb] cultivar 'Nonpareil'.</title>
        <authorList>
            <person name="D'Amico-Willman K.M."/>
            <person name="Ouma W.Z."/>
            <person name="Meulia T."/>
            <person name="Sideli G.M."/>
            <person name="Gradziel T.M."/>
            <person name="Fresnedo-Ramirez J."/>
        </authorList>
    </citation>
    <scope>NUCLEOTIDE SEQUENCE [LARGE SCALE GENOMIC DNA]</scope>
    <source>
        <strain evidence="3">Clone GOH B32 T37-40</strain>
    </source>
</reference>
<dbReference type="InterPro" id="IPR000270">
    <property type="entry name" value="PB1_dom"/>
</dbReference>
<comment type="caution">
    <text evidence="3">The sequence shown here is derived from an EMBL/GenBank/DDBJ whole genome shotgun (WGS) entry which is preliminary data.</text>
</comment>
<dbReference type="SMART" id="SM00666">
    <property type="entry name" value="PB1"/>
    <property type="match status" value="1"/>
</dbReference>
<protein>
    <recommendedName>
        <fullName evidence="2">PB1 domain-containing protein</fullName>
    </recommendedName>
</protein>
<evidence type="ECO:0000256" key="1">
    <source>
        <dbReference type="SAM" id="MobiDB-lite"/>
    </source>
</evidence>
<evidence type="ECO:0000259" key="2">
    <source>
        <dbReference type="SMART" id="SM00666"/>
    </source>
</evidence>
<dbReference type="AlphaFoldDB" id="A0AAD4W9M3"/>
<dbReference type="Pfam" id="PF00564">
    <property type="entry name" value="PB1"/>
    <property type="match status" value="1"/>
</dbReference>
<proteinExistence type="predicted"/>
<evidence type="ECO:0000313" key="4">
    <source>
        <dbReference type="Proteomes" id="UP001054821"/>
    </source>
</evidence>
<keyword evidence="4" id="KW-1185">Reference proteome</keyword>
<feature type="compositionally biased region" description="Low complexity" evidence="1">
    <location>
        <begin position="12"/>
        <end position="27"/>
    </location>
</feature>
<sequence length="148" mass="16822">MTQSRLEPLWLDSGDSSQPDPQSWQVSGTQSQPSRKSWQLAYVSGDTKIIFVDRNIKLSAFTSKLTSFCDTLNAVVCFKYQVPDKDLDAFISVTNDKYLDHMIIEYDRFYLSFAKPARLMLLFPFRNNPPLALAPMRPSWSASGSSKL</sequence>
<name>A0AAD4W9M3_PRUDU</name>
<gene>
    <name evidence="3" type="ORF">L3X38_018757</name>
</gene>
<feature type="region of interest" description="Disordered" evidence="1">
    <location>
        <begin position="1"/>
        <end position="32"/>
    </location>
</feature>
<organism evidence="3 4">
    <name type="scientific">Prunus dulcis</name>
    <name type="common">Almond</name>
    <name type="synonym">Amygdalus dulcis</name>
    <dbReference type="NCBI Taxonomy" id="3755"/>
    <lineage>
        <taxon>Eukaryota</taxon>
        <taxon>Viridiplantae</taxon>
        <taxon>Streptophyta</taxon>
        <taxon>Embryophyta</taxon>
        <taxon>Tracheophyta</taxon>
        <taxon>Spermatophyta</taxon>
        <taxon>Magnoliopsida</taxon>
        <taxon>eudicotyledons</taxon>
        <taxon>Gunneridae</taxon>
        <taxon>Pentapetalae</taxon>
        <taxon>rosids</taxon>
        <taxon>fabids</taxon>
        <taxon>Rosales</taxon>
        <taxon>Rosaceae</taxon>
        <taxon>Amygdaloideae</taxon>
        <taxon>Amygdaleae</taxon>
        <taxon>Prunus</taxon>
    </lineage>
</organism>
<dbReference type="EMBL" id="JAJFAZ020000003">
    <property type="protein sequence ID" value="KAI5339485.1"/>
    <property type="molecule type" value="Genomic_DNA"/>
</dbReference>
<feature type="domain" description="PB1" evidence="2">
    <location>
        <begin position="35"/>
        <end position="125"/>
    </location>
</feature>
<accession>A0AAD4W9M3</accession>
<evidence type="ECO:0000313" key="3">
    <source>
        <dbReference type="EMBL" id="KAI5339485.1"/>
    </source>
</evidence>
<dbReference type="InterPro" id="IPR053198">
    <property type="entry name" value="Gynoecium_Dev_Regulator"/>
</dbReference>
<dbReference type="PANTHER" id="PTHR31066">
    <property type="entry name" value="OS05G0427100 PROTEIN-RELATED"/>
    <property type="match status" value="1"/>
</dbReference>
<dbReference type="PANTHER" id="PTHR31066:SF85">
    <property type="entry name" value="OS02G0809100 PROTEIN"/>
    <property type="match status" value="1"/>
</dbReference>